<evidence type="ECO:0000313" key="2">
    <source>
        <dbReference type="Proteomes" id="UP001642360"/>
    </source>
</evidence>
<protein>
    <recommendedName>
        <fullName evidence="3">F-box domain-containing protein</fullName>
    </recommendedName>
</protein>
<dbReference type="PANTHER" id="PTHR32094:SF5">
    <property type="entry name" value="FANCONI ANEMIA GROUP E PROTEIN"/>
    <property type="match status" value="1"/>
</dbReference>
<dbReference type="InterPro" id="IPR039685">
    <property type="entry name" value="FANCE"/>
</dbReference>
<evidence type="ECO:0008006" key="3">
    <source>
        <dbReference type="Google" id="ProtNLM"/>
    </source>
</evidence>
<accession>A0ABC8TWX7</accession>
<dbReference type="AlphaFoldDB" id="A0ABC8TWX7"/>
<dbReference type="Proteomes" id="UP001642360">
    <property type="component" value="Unassembled WGS sequence"/>
</dbReference>
<dbReference type="PANTHER" id="PTHR32094">
    <property type="entry name" value="FANCONI ANEMIA GROUP E PROTEIN"/>
    <property type="match status" value="1"/>
</dbReference>
<keyword evidence="2" id="KW-1185">Reference proteome</keyword>
<name>A0ABC8TWX7_9AQUA</name>
<reference evidence="1 2" key="1">
    <citation type="submission" date="2024-02" db="EMBL/GenBank/DDBJ databases">
        <authorList>
            <person name="Vignale AGUSTIN F."/>
            <person name="Sosa J E."/>
            <person name="Modenutti C."/>
        </authorList>
    </citation>
    <scope>NUCLEOTIDE SEQUENCE [LARGE SCALE GENOMIC DNA]</scope>
</reference>
<organism evidence="1 2">
    <name type="scientific">Ilex paraguariensis</name>
    <name type="common">yerba mate</name>
    <dbReference type="NCBI Taxonomy" id="185542"/>
    <lineage>
        <taxon>Eukaryota</taxon>
        <taxon>Viridiplantae</taxon>
        <taxon>Streptophyta</taxon>
        <taxon>Embryophyta</taxon>
        <taxon>Tracheophyta</taxon>
        <taxon>Spermatophyta</taxon>
        <taxon>Magnoliopsida</taxon>
        <taxon>eudicotyledons</taxon>
        <taxon>Gunneridae</taxon>
        <taxon>Pentapetalae</taxon>
        <taxon>asterids</taxon>
        <taxon>campanulids</taxon>
        <taxon>Aquifoliales</taxon>
        <taxon>Aquifoliaceae</taxon>
        <taxon>Ilex</taxon>
    </lineage>
</organism>
<gene>
    <name evidence="1" type="ORF">ILEXP_LOCUS43728</name>
</gene>
<dbReference type="EMBL" id="CAUOFW020006269">
    <property type="protein sequence ID" value="CAK9173994.1"/>
    <property type="molecule type" value="Genomic_DNA"/>
</dbReference>
<sequence>MESWVPLFDIFLNSPCPETEASLWLQQSFNPSSTTTISTNSFLSLVTKPTDAIIVHSSFPSKSPHTKRVMWIRTLPNAVQARILSFLAFEHRRFGTRDLSKLARDMLSESDELDFWVKRAARQLLDVVSDSNYEWVSCLNLDSEQEKVDDDFGSLPDWLKDAAYTSDLVLPWLPISPDRLNLRMPFSSSGGNEDLLIEVEEDEQEFR</sequence>
<comment type="caution">
    <text evidence="1">The sequence shown here is derived from an EMBL/GenBank/DDBJ whole genome shotgun (WGS) entry which is preliminary data.</text>
</comment>
<proteinExistence type="predicted"/>
<evidence type="ECO:0000313" key="1">
    <source>
        <dbReference type="EMBL" id="CAK9173994.1"/>
    </source>
</evidence>